<feature type="compositionally biased region" description="Low complexity" evidence="1">
    <location>
        <begin position="222"/>
        <end position="232"/>
    </location>
</feature>
<dbReference type="KEGG" id="tsin:OXH18_23470"/>
<feature type="compositionally biased region" description="Pro residues" evidence="1">
    <location>
        <begin position="372"/>
        <end position="382"/>
    </location>
</feature>
<reference evidence="2" key="1">
    <citation type="submission" date="2022-12" db="EMBL/GenBank/DDBJ databases">
        <title>Polyphasic identification of a Novel Hot-Spring Cyanobacterium Ocullathermofonsia sinensis gen nov. sp. nov. and Genomic Insights on its Adaptations to the Thermal Habitat.</title>
        <authorList>
            <person name="Daroch M."/>
            <person name="Tang J."/>
            <person name="Jiang Y."/>
        </authorList>
    </citation>
    <scope>NUCLEOTIDE SEQUENCE</scope>
    <source>
        <strain evidence="2">PKUAC-SCTA174</strain>
    </source>
</reference>
<sequence>MTSSAPTLPVLSTPPLGHVTASERPPLGHIVPTLGQHWQSQVMPPLNQTIQTALLPTKPSVDLMFSEQLAPELIQSDHLNETRSTNQPYNAPQPPQAPKPPTFSPVPQPKHLDTESIDHSPHPNAESNAPPSPPSRLPAIRHESTSPEINTLYPEPSADSAEPIEFTPSSSIVPLQPKREIAESSSLVKATSTDTPTPADPSLPISHIQPIVTSPPSPLPSPSDSTTQPDSLIQPDMAETTGSDTSSQPDFGQNLDGNLKQVDLVQPQPAEKAEPSSAAKQSPDPTAQPLNPASPRDSSSYSPDYASDLQKSEVIPTTATASSAESNPTTPAGATVLPSTESHVAEFSDEQLQSSPVTETTDRRLPSARPSAHPPITSPPSAPAIQAAPTETTPNWSNLKPLGINQSLGQASDLGFDLALTSAHTEVIQSRQIPHALHLAEIPPEPATSEEQTEELFESENQFSSSTHSPTLRNLGSRPFQNQLASQESTLTNSSSNSNFKFESEFESEFELEFESELDAALRFAPELDSAPDPSPSPFRTTWVHRSNRTVNSIAECRTTTNRPGRDDRDEALHRLTVAESEPASSQTLDPVPASDPASDPVSNPTQAQNVQSVIPMFLPEPDTSEPASPPVTVKTESLTRLSDAGKNLSDESIDAEAITDLAHTIYQRLRSRWTIEQERNQHHSTNSLAWLNIIDQTQWSQKLHSNSHQFCTSVTQSMTSIELEIADKLDQLDRCILTLLNLKIESQRERQGYYF</sequence>
<keyword evidence="3" id="KW-1185">Reference proteome</keyword>
<feature type="compositionally biased region" description="Polar residues" evidence="1">
    <location>
        <begin position="315"/>
        <end position="342"/>
    </location>
</feature>
<dbReference type="EMBL" id="CP113797">
    <property type="protein sequence ID" value="WAL60095.1"/>
    <property type="molecule type" value="Genomic_DNA"/>
</dbReference>
<dbReference type="Proteomes" id="UP001163152">
    <property type="component" value="Chromosome"/>
</dbReference>
<feature type="region of interest" description="Disordered" evidence="1">
    <location>
        <begin position="82"/>
        <end position="398"/>
    </location>
</feature>
<feature type="compositionally biased region" description="Low complexity" evidence="1">
    <location>
        <begin position="293"/>
        <end position="308"/>
    </location>
</feature>
<feature type="compositionally biased region" description="Polar residues" evidence="1">
    <location>
        <begin position="278"/>
        <end position="291"/>
    </location>
</feature>
<feature type="region of interest" description="Disordered" evidence="1">
    <location>
        <begin position="1"/>
        <end position="24"/>
    </location>
</feature>
<feature type="compositionally biased region" description="Low complexity" evidence="1">
    <location>
        <begin position="590"/>
        <end position="603"/>
    </location>
</feature>
<feature type="compositionally biased region" description="Basic and acidic residues" evidence="1">
    <location>
        <begin position="110"/>
        <end position="121"/>
    </location>
</feature>
<evidence type="ECO:0000313" key="3">
    <source>
        <dbReference type="Proteomes" id="UP001163152"/>
    </source>
</evidence>
<protein>
    <submittedName>
        <fullName evidence="2">Uncharacterized protein</fullName>
    </submittedName>
</protein>
<organism evidence="2 3">
    <name type="scientific">Thermocoleostomius sinensis A174</name>
    <dbReference type="NCBI Taxonomy" id="2016057"/>
    <lineage>
        <taxon>Bacteria</taxon>
        <taxon>Bacillati</taxon>
        <taxon>Cyanobacteriota</taxon>
        <taxon>Cyanophyceae</taxon>
        <taxon>Oculatellales</taxon>
        <taxon>Oculatellaceae</taxon>
        <taxon>Thermocoleostomius</taxon>
    </lineage>
</organism>
<evidence type="ECO:0000313" key="2">
    <source>
        <dbReference type="EMBL" id="WAL60095.1"/>
    </source>
</evidence>
<feature type="compositionally biased region" description="Polar residues" evidence="1">
    <location>
        <begin position="350"/>
        <end position="359"/>
    </location>
</feature>
<name>A0A9E9CB90_9CYAN</name>
<feature type="region of interest" description="Disordered" evidence="1">
    <location>
        <begin position="446"/>
        <end position="477"/>
    </location>
</feature>
<feature type="compositionally biased region" description="Polar residues" evidence="1">
    <location>
        <begin position="461"/>
        <end position="477"/>
    </location>
</feature>
<feature type="compositionally biased region" description="Low complexity" evidence="1">
    <location>
        <begin position="190"/>
        <end position="204"/>
    </location>
</feature>
<proteinExistence type="predicted"/>
<dbReference type="RefSeq" id="WP_268609941.1">
    <property type="nucleotide sequence ID" value="NZ_CP113797.1"/>
</dbReference>
<dbReference type="AlphaFoldDB" id="A0A9E9CB90"/>
<feature type="compositionally biased region" description="Polar residues" evidence="1">
    <location>
        <begin position="240"/>
        <end position="251"/>
    </location>
</feature>
<feature type="region of interest" description="Disordered" evidence="1">
    <location>
        <begin position="577"/>
        <end position="607"/>
    </location>
</feature>
<feature type="compositionally biased region" description="Pro residues" evidence="1">
    <location>
        <begin position="91"/>
        <end position="108"/>
    </location>
</feature>
<accession>A0A9E9CB90</accession>
<gene>
    <name evidence="2" type="ORF">OXH18_23470</name>
</gene>
<evidence type="ECO:0000256" key="1">
    <source>
        <dbReference type="SAM" id="MobiDB-lite"/>
    </source>
</evidence>